<evidence type="ECO:0000256" key="1">
    <source>
        <dbReference type="ARBA" id="ARBA00000822"/>
    </source>
</evidence>
<evidence type="ECO:0000313" key="13">
    <source>
        <dbReference type="Proteomes" id="UP000703269"/>
    </source>
</evidence>
<dbReference type="Gene3D" id="3.10.50.10">
    <property type="match status" value="1"/>
</dbReference>
<dbReference type="InterPro" id="IPR017853">
    <property type="entry name" value="GH"/>
</dbReference>
<dbReference type="SUPFAM" id="SSF51445">
    <property type="entry name" value="(Trans)glycosidases"/>
    <property type="match status" value="1"/>
</dbReference>
<evidence type="ECO:0000256" key="6">
    <source>
        <dbReference type="ARBA" id="ARBA00023326"/>
    </source>
</evidence>
<evidence type="ECO:0000256" key="9">
    <source>
        <dbReference type="SAM" id="MobiDB-lite"/>
    </source>
</evidence>
<feature type="signal peptide" evidence="10">
    <location>
        <begin position="1"/>
        <end position="16"/>
    </location>
</feature>
<evidence type="ECO:0000256" key="5">
    <source>
        <dbReference type="ARBA" id="ARBA00023295"/>
    </source>
</evidence>
<gene>
    <name evidence="12" type="ORF">PsYK624_095270</name>
</gene>
<keyword evidence="10" id="KW-0732">Signal</keyword>
<name>A0A9P3GEE2_9APHY</name>
<feature type="domain" description="GH18" evidence="11">
    <location>
        <begin position="58"/>
        <end position="460"/>
    </location>
</feature>
<keyword evidence="5 7" id="KW-0326">Glycosidase</keyword>
<dbReference type="GO" id="GO:0008061">
    <property type="term" value="F:chitin binding"/>
    <property type="evidence" value="ECO:0007669"/>
    <property type="project" value="InterPro"/>
</dbReference>
<keyword evidence="13" id="KW-1185">Reference proteome</keyword>
<dbReference type="Gene3D" id="3.20.20.80">
    <property type="entry name" value="Glycosidases"/>
    <property type="match status" value="1"/>
</dbReference>
<dbReference type="Pfam" id="PF00704">
    <property type="entry name" value="Glyco_hydro_18"/>
    <property type="match status" value="1"/>
</dbReference>
<comment type="caution">
    <text evidence="12">The sequence shown here is derived from an EMBL/GenBank/DDBJ whole genome shotgun (WGS) entry which is preliminary data.</text>
</comment>
<evidence type="ECO:0000256" key="10">
    <source>
        <dbReference type="SAM" id="SignalP"/>
    </source>
</evidence>
<evidence type="ECO:0000256" key="2">
    <source>
        <dbReference type="ARBA" id="ARBA00022801"/>
    </source>
</evidence>
<dbReference type="Proteomes" id="UP000703269">
    <property type="component" value="Unassembled WGS sequence"/>
</dbReference>
<dbReference type="PROSITE" id="PS51910">
    <property type="entry name" value="GH18_2"/>
    <property type="match status" value="1"/>
</dbReference>
<evidence type="ECO:0000256" key="8">
    <source>
        <dbReference type="RuleBase" id="RU004453"/>
    </source>
</evidence>
<dbReference type="PANTHER" id="PTHR11177:SF317">
    <property type="entry name" value="CHITINASE 12-RELATED"/>
    <property type="match status" value="1"/>
</dbReference>
<dbReference type="InterPro" id="IPR001223">
    <property type="entry name" value="Glyco_hydro18_cat"/>
</dbReference>
<sequence length="463" mass="48246">MLPLALLLATLSSAWAAPTMCGLVPPSVAAASPSPTAAGGSSVPPSTGSGSGKSTDDIVATAWYTGWNAAQLPVDQVSWDKYTSMTYAFALPQADGTILLQDSDVALLPQFVQAAHSSNTRAMLTIGGWTGSKYFSSLVATSDNRTSFVNAAMQLVSQYDLDGLDFDWEYPGAPGDCNVNTPDDTQNFLLFLQQLRGQAPNITLSAAVSLTPFVDDSGSPSTDVSGFAKVLDYIAIMDYDVFGPGWSTSVGPNAPLNDTCAPAGMQQGSAVSAVKAWTSAGFPANQLVLALAAYGHGFVVNTTSAYDQANITATASFASTEMPAGTMPIAGYPPIGNSSVPEGDSTDAWGVGGTLDECGRMTQPGWGGVWNFAGLVTGGFLDQNGTAVSGLGYRFDTCSQTPYVYIEDRQTMVAYDDPTSFAAKGQFIAEQGLRGFAIWEAAGDYQDLLLDAVSSAIGIEEHQ</sequence>
<feature type="chain" id="PRO_5040224659" evidence="10">
    <location>
        <begin position="17"/>
        <end position="463"/>
    </location>
</feature>
<comment type="catalytic activity">
    <reaction evidence="1">
        <text>Random endo-hydrolysis of N-acetyl-beta-D-glucosaminide (1-&gt;4)-beta-linkages in chitin and chitodextrins.</text>
        <dbReference type="EC" id="3.2.1.14"/>
    </reaction>
</comment>
<dbReference type="InterPro" id="IPR050314">
    <property type="entry name" value="Glycosyl_Hydrlase_18"/>
</dbReference>
<dbReference type="SMART" id="SM00636">
    <property type="entry name" value="Glyco_18"/>
    <property type="match status" value="1"/>
</dbReference>
<dbReference type="GO" id="GO:0008843">
    <property type="term" value="F:endochitinase activity"/>
    <property type="evidence" value="ECO:0007669"/>
    <property type="project" value="UniProtKB-EC"/>
</dbReference>
<dbReference type="InterPro" id="IPR011583">
    <property type="entry name" value="Chitinase_II/V-like_cat"/>
</dbReference>
<dbReference type="InterPro" id="IPR001579">
    <property type="entry name" value="Glyco_hydro_18_chit_AS"/>
</dbReference>
<evidence type="ECO:0000256" key="7">
    <source>
        <dbReference type="RuleBase" id="RU000489"/>
    </source>
</evidence>
<dbReference type="GO" id="GO:0000272">
    <property type="term" value="P:polysaccharide catabolic process"/>
    <property type="evidence" value="ECO:0007669"/>
    <property type="project" value="UniProtKB-KW"/>
</dbReference>
<dbReference type="AlphaFoldDB" id="A0A9P3GEE2"/>
<dbReference type="GO" id="GO:0005576">
    <property type="term" value="C:extracellular region"/>
    <property type="evidence" value="ECO:0007669"/>
    <property type="project" value="TreeGrafter"/>
</dbReference>
<proteinExistence type="inferred from homology"/>
<evidence type="ECO:0000313" key="12">
    <source>
        <dbReference type="EMBL" id="GJE93368.1"/>
    </source>
</evidence>
<dbReference type="PANTHER" id="PTHR11177">
    <property type="entry name" value="CHITINASE"/>
    <property type="match status" value="1"/>
</dbReference>
<feature type="region of interest" description="Disordered" evidence="9">
    <location>
        <begin position="33"/>
        <end position="53"/>
    </location>
</feature>
<dbReference type="GO" id="GO:0006032">
    <property type="term" value="P:chitin catabolic process"/>
    <property type="evidence" value="ECO:0007669"/>
    <property type="project" value="UniProtKB-KW"/>
</dbReference>
<keyword evidence="6" id="KW-0624">Polysaccharide degradation</keyword>
<reference evidence="12 13" key="1">
    <citation type="submission" date="2021-08" db="EMBL/GenBank/DDBJ databases">
        <title>Draft Genome Sequence of Phanerochaete sordida strain YK-624.</title>
        <authorList>
            <person name="Mori T."/>
            <person name="Dohra H."/>
            <person name="Suzuki T."/>
            <person name="Kawagishi H."/>
            <person name="Hirai H."/>
        </authorList>
    </citation>
    <scope>NUCLEOTIDE SEQUENCE [LARGE SCALE GENOMIC DNA]</scope>
    <source>
        <strain evidence="12 13">YK-624</strain>
    </source>
</reference>
<evidence type="ECO:0000256" key="4">
    <source>
        <dbReference type="ARBA" id="ARBA00023277"/>
    </source>
</evidence>
<protein>
    <submittedName>
        <fullName evidence="12">Glycoside hydrolase family 18 protein</fullName>
    </submittedName>
</protein>
<feature type="compositionally biased region" description="Low complexity" evidence="9">
    <location>
        <begin position="33"/>
        <end position="48"/>
    </location>
</feature>
<keyword evidence="3" id="KW-0146">Chitin degradation</keyword>
<keyword evidence="4" id="KW-0119">Carbohydrate metabolism</keyword>
<accession>A0A9P3GEE2</accession>
<dbReference type="PROSITE" id="PS01095">
    <property type="entry name" value="GH18_1"/>
    <property type="match status" value="1"/>
</dbReference>
<keyword evidence="2 7" id="KW-0378">Hydrolase</keyword>
<dbReference type="OrthoDB" id="73875at2759"/>
<comment type="similarity">
    <text evidence="8">Belongs to the glycosyl hydrolase 18 family.</text>
</comment>
<evidence type="ECO:0000256" key="3">
    <source>
        <dbReference type="ARBA" id="ARBA00023024"/>
    </source>
</evidence>
<dbReference type="InterPro" id="IPR029070">
    <property type="entry name" value="Chitinase_insertion_sf"/>
</dbReference>
<organism evidence="12 13">
    <name type="scientific">Phanerochaete sordida</name>
    <dbReference type="NCBI Taxonomy" id="48140"/>
    <lineage>
        <taxon>Eukaryota</taxon>
        <taxon>Fungi</taxon>
        <taxon>Dikarya</taxon>
        <taxon>Basidiomycota</taxon>
        <taxon>Agaricomycotina</taxon>
        <taxon>Agaricomycetes</taxon>
        <taxon>Polyporales</taxon>
        <taxon>Phanerochaetaceae</taxon>
        <taxon>Phanerochaete</taxon>
    </lineage>
</organism>
<dbReference type="EMBL" id="BPQB01000032">
    <property type="protein sequence ID" value="GJE93368.1"/>
    <property type="molecule type" value="Genomic_DNA"/>
</dbReference>
<evidence type="ECO:0000259" key="11">
    <source>
        <dbReference type="PROSITE" id="PS51910"/>
    </source>
</evidence>